<name>A0ABT8R5Q1_9BACT</name>
<evidence type="ECO:0000313" key="3">
    <source>
        <dbReference type="EMBL" id="MDO1447426.1"/>
    </source>
</evidence>
<keyword evidence="1" id="KW-0175">Coiled coil</keyword>
<feature type="transmembrane region" description="Helical" evidence="2">
    <location>
        <begin position="13"/>
        <end position="35"/>
    </location>
</feature>
<evidence type="ECO:0000313" key="4">
    <source>
        <dbReference type="Proteomes" id="UP001168528"/>
    </source>
</evidence>
<accession>A0ABT8R5Q1</accession>
<dbReference type="Proteomes" id="UP001168528">
    <property type="component" value="Unassembled WGS sequence"/>
</dbReference>
<keyword evidence="2" id="KW-1133">Transmembrane helix</keyword>
<evidence type="ECO:0000256" key="1">
    <source>
        <dbReference type="SAM" id="Coils"/>
    </source>
</evidence>
<reference evidence="3" key="1">
    <citation type="submission" date="2023-07" db="EMBL/GenBank/DDBJ databases">
        <title>The genome sequence of Rhodocytophaga aerolata KACC 12507.</title>
        <authorList>
            <person name="Zhang X."/>
        </authorList>
    </citation>
    <scope>NUCLEOTIDE SEQUENCE</scope>
    <source>
        <strain evidence="3">KACC 12507</strain>
    </source>
</reference>
<sequence length="280" mass="32509">MKTPLNGLKSEKATFIVVICIMLFSLIYMSSYSLVMKNKIEHFRQDLQVITGEMNVLLKYLPEKDSMIQKQKEKILLQMQEVEAEMSKTQTSEEERKKLILKLSELKNQVELLSLEAKTKADTITIIQKAEILPDIYLPIVKKDTLLLAKEAEIAKLKATIAELEARHPSVVLQNKLSMYYLTIVSSDKKYRASRTKNLRIKFQLKGDPADLQDKYLYLEVRDPSHRIISSPRDKVRITNHFVSEYIFTPSKDEFVKGKYSIKVYSEEAQFQSVYFLTLN</sequence>
<protein>
    <recommendedName>
        <fullName evidence="5">Chromosome partitioning protein ParA</fullName>
    </recommendedName>
</protein>
<dbReference type="RefSeq" id="WP_302038230.1">
    <property type="nucleotide sequence ID" value="NZ_JAUKPO010000007.1"/>
</dbReference>
<keyword evidence="2" id="KW-0812">Transmembrane</keyword>
<keyword evidence="2" id="KW-0472">Membrane</keyword>
<gene>
    <name evidence="3" type="ORF">Q0590_14250</name>
</gene>
<proteinExistence type="predicted"/>
<organism evidence="3 4">
    <name type="scientific">Rhodocytophaga aerolata</name>
    <dbReference type="NCBI Taxonomy" id="455078"/>
    <lineage>
        <taxon>Bacteria</taxon>
        <taxon>Pseudomonadati</taxon>
        <taxon>Bacteroidota</taxon>
        <taxon>Cytophagia</taxon>
        <taxon>Cytophagales</taxon>
        <taxon>Rhodocytophagaceae</taxon>
        <taxon>Rhodocytophaga</taxon>
    </lineage>
</organism>
<evidence type="ECO:0008006" key="5">
    <source>
        <dbReference type="Google" id="ProtNLM"/>
    </source>
</evidence>
<comment type="caution">
    <text evidence="3">The sequence shown here is derived from an EMBL/GenBank/DDBJ whole genome shotgun (WGS) entry which is preliminary data.</text>
</comment>
<feature type="coiled-coil region" evidence="1">
    <location>
        <begin position="89"/>
        <end position="116"/>
    </location>
</feature>
<keyword evidence="4" id="KW-1185">Reference proteome</keyword>
<dbReference type="EMBL" id="JAUKPO010000007">
    <property type="protein sequence ID" value="MDO1447426.1"/>
    <property type="molecule type" value="Genomic_DNA"/>
</dbReference>
<evidence type="ECO:0000256" key="2">
    <source>
        <dbReference type="SAM" id="Phobius"/>
    </source>
</evidence>